<organism evidence="3">
    <name type="scientific">marine metagenome</name>
    <dbReference type="NCBI Taxonomy" id="408172"/>
    <lineage>
        <taxon>unclassified sequences</taxon>
        <taxon>metagenomes</taxon>
        <taxon>ecological metagenomes</taxon>
    </lineage>
</organism>
<evidence type="ECO:0000313" key="3">
    <source>
        <dbReference type="EMBL" id="SVA65903.1"/>
    </source>
</evidence>
<gene>
    <name evidence="3" type="ORF">METZ01_LOCUS118757</name>
</gene>
<dbReference type="Pfam" id="PF13432">
    <property type="entry name" value="TPR_16"/>
    <property type="match status" value="1"/>
</dbReference>
<accession>A0A381XNS6</accession>
<dbReference type="Pfam" id="PF14559">
    <property type="entry name" value="TPR_19"/>
    <property type="match status" value="1"/>
</dbReference>
<dbReference type="EMBL" id="UINC01015694">
    <property type="protein sequence ID" value="SVA65903.1"/>
    <property type="molecule type" value="Genomic_DNA"/>
</dbReference>
<name>A0A381XNS6_9ZZZZ</name>
<evidence type="ECO:0000256" key="2">
    <source>
        <dbReference type="ARBA" id="ARBA00022803"/>
    </source>
</evidence>
<dbReference type="Gene3D" id="1.25.40.10">
    <property type="entry name" value="Tetratricopeptide repeat domain"/>
    <property type="match status" value="1"/>
</dbReference>
<protein>
    <recommendedName>
        <fullName evidence="4">Tetratricopeptide repeat protein</fullName>
    </recommendedName>
</protein>
<dbReference type="PROSITE" id="PS51257">
    <property type="entry name" value="PROKAR_LIPOPROTEIN"/>
    <property type="match status" value="1"/>
</dbReference>
<dbReference type="InterPro" id="IPR019734">
    <property type="entry name" value="TPR_rpt"/>
</dbReference>
<dbReference type="InterPro" id="IPR011990">
    <property type="entry name" value="TPR-like_helical_dom_sf"/>
</dbReference>
<keyword evidence="2" id="KW-0802">TPR repeat</keyword>
<feature type="non-terminal residue" evidence="3">
    <location>
        <position position="303"/>
    </location>
</feature>
<dbReference type="AlphaFoldDB" id="A0A381XNS6"/>
<evidence type="ECO:0000256" key="1">
    <source>
        <dbReference type="ARBA" id="ARBA00022737"/>
    </source>
</evidence>
<keyword evidence="1" id="KW-0677">Repeat</keyword>
<proteinExistence type="predicted"/>
<sequence length="303" mass="33179">MDRRLIIASYLTATLLLGSCSREAPSADEPPLLPLWSDLASLVSSPTAFGPHIRTLVEGALDAAQAAPTSSSTVARLGMVLHAYDQFEGAARCYERALDLQPGQSAWLYYLGSARARLGRHNEAVDALRQAIRTNPSYAPTRLQLADVLLATGAVEDARALYDALTREYPTLVQAVYGLGRALSELHQNAAAVEQLARAIELAPEYGSAHYALGLAYRDLGDETAARRHVAESERTAGRQPPVDDPLMRDVHALRTDPRAREMRAFRLQLEGRVLESIEQYEQALANDPDLVQAHLNLINLYT</sequence>
<dbReference type="PANTHER" id="PTHR44943:SF8">
    <property type="entry name" value="TPR REPEAT-CONTAINING PROTEIN MJ0263"/>
    <property type="match status" value="1"/>
</dbReference>
<reference evidence="3" key="1">
    <citation type="submission" date="2018-05" db="EMBL/GenBank/DDBJ databases">
        <authorList>
            <person name="Lanie J.A."/>
            <person name="Ng W.-L."/>
            <person name="Kazmierczak K.M."/>
            <person name="Andrzejewski T.M."/>
            <person name="Davidsen T.M."/>
            <person name="Wayne K.J."/>
            <person name="Tettelin H."/>
            <person name="Glass J.I."/>
            <person name="Rusch D."/>
            <person name="Podicherti R."/>
            <person name="Tsui H.-C.T."/>
            <person name="Winkler M.E."/>
        </authorList>
    </citation>
    <scope>NUCLEOTIDE SEQUENCE</scope>
</reference>
<dbReference type="SUPFAM" id="SSF48452">
    <property type="entry name" value="TPR-like"/>
    <property type="match status" value="1"/>
</dbReference>
<evidence type="ECO:0008006" key="4">
    <source>
        <dbReference type="Google" id="ProtNLM"/>
    </source>
</evidence>
<dbReference type="SMART" id="SM00028">
    <property type="entry name" value="TPR"/>
    <property type="match status" value="6"/>
</dbReference>
<dbReference type="PROSITE" id="PS50005">
    <property type="entry name" value="TPR"/>
    <property type="match status" value="3"/>
</dbReference>
<dbReference type="PANTHER" id="PTHR44943">
    <property type="entry name" value="CELLULOSE SYNTHASE OPERON PROTEIN C"/>
    <property type="match status" value="1"/>
</dbReference>
<dbReference type="InterPro" id="IPR051685">
    <property type="entry name" value="Ycf3/AcsC/BcsC/TPR_MFPF"/>
</dbReference>